<keyword evidence="7 11" id="KW-0274">FAD</keyword>
<organism evidence="12 13">
    <name type="scientific">Veillonella montpellierensis DNF00314</name>
    <dbReference type="NCBI Taxonomy" id="1401067"/>
    <lineage>
        <taxon>Bacteria</taxon>
        <taxon>Bacillati</taxon>
        <taxon>Bacillota</taxon>
        <taxon>Negativicutes</taxon>
        <taxon>Veillonellales</taxon>
        <taxon>Veillonellaceae</taxon>
        <taxon>Veillonella</taxon>
    </lineage>
</organism>
<dbReference type="InterPro" id="IPR000453">
    <property type="entry name" value="Chorismate_synth"/>
</dbReference>
<dbReference type="GO" id="GO:0005829">
    <property type="term" value="C:cytosol"/>
    <property type="evidence" value="ECO:0007669"/>
    <property type="project" value="TreeGrafter"/>
</dbReference>
<comment type="cofactor">
    <cofactor evidence="11">
        <name>FMNH2</name>
        <dbReference type="ChEBI" id="CHEBI:57618"/>
    </cofactor>
    <text evidence="11">Reduced FMN (FMNH(2)).</text>
</comment>
<reference evidence="12 13" key="1">
    <citation type="submission" date="2014-07" db="EMBL/GenBank/DDBJ databases">
        <authorList>
            <person name="McCorrison J."/>
            <person name="Sanka R."/>
            <person name="Torralba M."/>
            <person name="Gillis M."/>
            <person name="Haft D.H."/>
            <person name="Methe B."/>
            <person name="Sutton G."/>
            <person name="Nelson K.E."/>
        </authorList>
    </citation>
    <scope>NUCLEOTIDE SEQUENCE [LARGE SCALE GENOMIC DNA]</scope>
    <source>
        <strain evidence="12 13">DNF00314</strain>
    </source>
</reference>
<dbReference type="PIRSF" id="PIRSF001456">
    <property type="entry name" value="Chorismate_synth"/>
    <property type="match status" value="1"/>
</dbReference>
<dbReference type="EMBL" id="JRNT01000044">
    <property type="protein sequence ID" value="KGF46332.1"/>
    <property type="molecule type" value="Genomic_DNA"/>
</dbReference>
<keyword evidence="6 11" id="KW-0288">FMN</keyword>
<keyword evidence="4 11" id="KW-0028">Amino-acid biosynthesis</keyword>
<evidence type="ECO:0000256" key="5">
    <source>
        <dbReference type="ARBA" id="ARBA00022630"/>
    </source>
</evidence>
<dbReference type="PANTHER" id="PTHR21085">
    <property type="entry name" value="CHORISMATE SYNTHASE"/>
    <property type="match status" value="1"/>
</dbReference>
<keyword evidence="10 11" id="KW-0456">Lyase</keyword>
<dbReference type="Pfam" id="PF01264">
    <property type="entry name" value="Chorismate_synt"/>
    <property type="match status" value="1"/>
</dbReference>
<comment type="catalytic activity">
    <reaction evidence="11">
        <text>5-O-(1-carboxyvinyl)-3-phosphoshikimate = chorismate + phosphate</text>
        <dbReference type="Rhea" id="RHEA:21020"/>
        <dbReference type="ChEBI" id="CHEBI:29748"/>
        <dbReference type="ChEBI" id="CHEBI:43474"/>
        <dbReference type="ChEBI" id="CHEBI:57701"/>
        <dbReference type="EC" id="4.2.3.5"/>
    </reaction>
</comment>
<dbReference type="PANTHER" id="PTHR21085:SF0">
    <property type="entry name" value="CHORISMATE SYNTHASE"/>
    <property type="match status" value="1"/>
</dbReference>
<dbReference type="RefSeq" id="WP_038153322.1">
    <property type="nucleotide sequence ID" value="NZ_JRNT01000044.1"/>
</dbReference>
<dbReference type="AlphaFoldDB" id="A0A096BUD9"/>
<dbReference type="CDD" id="cd07304">
    <property type="entry name" value="Chorismate_synthase"/>
    <property type="match status" value="1"/>
</dbReference>
<dbReference type="NCBIfam" id="NF003793">
    <property type="entry name" value="PRK05382.1"/>
    <property type="match status" value="1"/>
</dbReference>
<dbReference type="Gene3D" id="3.60.150.10">
    <property type="entry name" value="Chorismate synthase AroC"/>
    <property type="match status" value="1"/>
</dbReference>
<evidence type="ECO:0000256" key="4">
    <source>
        <dbReference type="ARBA" id="ARBA00022605"/>
    </source>
</evidence>
<evidence type="ECO:0000256" key="7">
    <source>
        <dbReference type="ARBA" id="ARBA00022827"/>
    </source>
</evidence>
<dbReference type="eggNOG" id="COG0082">
    <property type="taxonomic scope" value="Bacteria"/>
</dbReference>
<dbReference type="GO" id="GO:0004107">
    <property type="term" value="F:chorismate synthase activity"/>
    <property type="evidence" value="ECO:0007669"/>
    <property type="project" value="UniProtKB-UniRule"/>
</dbReference>
<comment type="similarity">
    <text evidence="2 11">Belongs to the chorismate synthase family.</text>
</comment>
<feature type="binding site" evidence="11">
    <location>
        <position position="289"/>
    </location>
    <ligand>
        <name>FMN</name>
        <dbReference type="ChEBI" id="CHEBI:58210"/>
    </ligand>
</feature>
<gene>
    <name evidence="11" type="primary">aroC</name>
    <name evidence="12" type="ORF">HMPREF0872_08770</name>
</gene>
<dbReference type="NCBIfam" id="TIGR00033">
    <property type="entry name" value="aroC"/>
    <property type="match status" value="1"/>
</dbReference>
<dbReference type="GO" id="GO:0009423">
    <property type="term" value="P:chorismate biosynthetic process"/>
    <property type="evidence" value="ECO:0007669"/>
    <property type="project" value="UniProtKB-UniRule"/>
</dbReference>
<evidence type="ECO:0000256" key="9">
    <source>
        <dbReference type="ARBA" id="ARBA00023141"/>
    </source>
</evidence>
<name>A0A096BUD9_9FIRM</name>
<protein>
    <recommendedName>
        <fullName evidence="3 11">Chorismate synthase</fullName>
        <shortName evidence="11">CS</shortName>
        <ecNumber evidence="3 11">4.2.3.5</ecNumber>
    </recommendedName>
    <alternativeName>
        <fullName evidence="11">5-enolpyruvylshikimate-3-phosphate phospholyase</fullName>
    </alternativeName>
</protein>
<dbReference type="SUPFAM" id="SSF103263">
    <property type="entry name" value="Chorismate synthase, AroC"/>
    <property type="match status" value="1"/>
</dbReference>
<comment type="subunit">
    <text evidence="11">Homotetramer.</text>
</comment>
<accession>A0A096BUD9</accession>
<evidence type="ECO:0000313" key="13">
    <source>
        <dbReference type="Proteomes" id="UP000029628"/>
    </source>
</evidence>
<evidence type="ECO:0000256" key="8">
    <source>
        <dbReference type="ARBA" id="ARBA00022857"/>
    </source>
</evidence>
<evidence type="ECO:0000256" key="11">
    <source>
        <dbReference type="HAMAP-Rule" id="MF_00300"/>
    </source>
</evidence>
<feature type="binding site" evidence="11">
    <location>
        <position position="47"/>
    </location>
    <ligand>
        <name>NADP(+)</name>
        <dbReference type="ChEBI" id="CHEBI:58349"/>
    </ligand>
</feature>
<evidence type="ECO:0000313" key="12">
    <source>
        <dbReference type="EMBL" id="KGF46332.1"/>
    </source>
</evidence>
<evidence type="ECO:0000256" key="6">
    <source>
        <dbReference type="ARBA" id="ARBA00022643"/>
    </source>
</evidence>
<dbReference type="UniPathway" id="UPA00053">
    <property type="reaction ID" value="UER00090"/>
</dbReference>
<feature type="binding site" evidence="11">
    <location>
        <position position="331"/>
    </location>
    <ligand>
        <name>FMN</name>
        <dbReference type="ChEBI" id="CHEBI:58210"/>
    </ligand>
</feature>
<dbReference type="Proteomes" id="UP000029628">
    <property type="component" value="Unassembled WGS sequence"/>
</dbReference>
<comment type="function">
    <text evidence="11">Catalyzes the anti-1,4-elimination of the C-3 phosphate and the C-6 proR hydrogen from 5-enolpyruvylshikimate-3-phosphate (EPSP) to yield chorismate, which is the branch point compound that serves as the starting substrate for the three terminal pathways of aromatic amino acid biosynthesis. This reaction introduces a second double bond into the aromatic ring system.</text>
</comment>
<dbReference type="PROSITE" id="PS00789">
    <property type="entry name" value="CHORISMATE_SYNTHASE_3"/>
    <property type="match status" value="1"/>
</dbReference>
<keyword evidence="5 11" id="KW-0285">Flavoprotein</keyword>
<dbReference type="HAMAP" id="MF_00300">
    <property type="entry name" value="Chorismate_synth"/>
    <property type="match status" value="1"/>
</dbReference>
<keyword evidence="13" id="KW-1185">Reference proteome</keyword>
<dbReference type="InterPro" id="IPR020541">
    <property type="entry name" value="Chorismate_synthase_CS"/>
</dbReference>
<evidence type="ECO:0000256" key="3">
    <source>
        <dbReference type="ARBA" id="ARBA00013036"/>
    </source>
</evidence>
<evidence type="ECO:0000256" key="1">
    <source>
        <dbReference type="ARBA" id="ARBA00005044"/>
    </source>
</evidence>
<dbReference type="GO" id="GO:0008652">
    <property type="term" value="P:amino acid biosynthetic process"/>
    <property type="evidence" value="ECO:0007669"/>
    <property type="project" value="UniProtKB-KW"/>
</dbReference>
<proteinExistence type="inferred from homology"/>
<comment type="caution">
    <text evidence="11">Lacks conserved residue(s) required for the propagation of feature annotation.</text>
</comment>
<feature type="binding site" evidence="11">
    <location>
        <begin position="304"/>
        <end position="308"/>
    </location>
    <ligand>
        <name>FMN</name>
        <dbReference type="ChEBI" id="CHEBI:58210"/>
    </ligand>
</feature>
<dbReference type="EC" id="4.2.3.5" evidence="3 11"/>
<comment type="caution">
    <text evidence="12">The sequence shown here is derived from an EMBL/GenBank/DDBJ whole genome shotgun (WGS) entry which is preliminary data.</text>
</comment>
<evidence type="ECO:0000256" key="10">
    <source>
        <dbReference type="ARBA" id="ARBA00023239"/>
    </source>
</evidence>
<keyword evidence="9 11" id="KW-0057">Aromatic amino acid biosynthesis</keyword>
<dbReference type="GO" id="GO:0010181">
    <property type="term" value="F:FMN binding"/>
    <property type="evidence" value="ECO:0007669"/>
    <property type="project" value="TreeGrafter"/>
</dbReference>
<comment type="pathway">
    <text evidence="1 11">Metabolic intermediate biosynthesis; chorismate biosynthesis; chorismate from D-erythrose 4-phosphate and phosphoenolpyruvate: step 7/7.</text>
</comment>
<dbReference type="InterPro" id="IPR035904">
    <property type="entry name" value="Chorismate_synth_AroC_sf"/>
</dbReference>
<sequence>MSSSFGTTITVSTFGTSHGHAIGAIVDGLPCGFTVDMKALEAFIARRAPGKSQLHTQRKEADIPQFLSGIVDNTLSGSPLAFQILNTSHHSQDYQNLQDIPRPSHADYTARLRYGDHVDMRGGGHFSGRLTAPICVAGGIALQILKAKGITVAGHIKQLGPIVDTSINMVTPDIEALVAISGETIPMVSPKARTDAETLITHLRQDCDSIGGIIQMVVTGFPKGIGNPNYDGLENRLAKTVFGVPAVKGISFGSGFAGCLERGSEQNDPFTIVDGTIRTTKNNSGGIQGGISNGMPLIMQVGIKPTASIFKPQQSVSLEGKTEKTLIIKGRHDPCIVLRAVPVMEAITALVLLDFLAPVHEYNNEP</sequence>
<evidence type="ECO:0000256" key="2">
    <source>
        <dbReference type="ARBA" id="ARBA00008014"/>
    </source>
</evidence>
<keyword evidence="8 11" id="KW-0521">NADP</keyword>
<feature type="binding site" evidence="11">
    <location>
        <begin position="125"/>
        <end position="127"/>
    </location>
    <ligand>
        <name>FMN</name>
        <dbReference type="ChEBI" id="CHEBI:58210"/>
    </ligand>
</feature>
<dbReference type="GO" id="GO:0009073">
    <property type="term" value="P:aromatic amino acid family biosynthetic process"/>
    <property type="evidence" value="ECO:0007669"/>
    <property type="project" value="UniProtKB-KW"/>
</dbReference>